<name>A0A1F5EUW7_9BACT</name>
<accession>A0A1F5EUW7</accession>
<proteinExistence type="predicted"/>
<evidence type="ECO:0000313" key="1">
    <source>
        <dbReference type="EMBL" id="OGD71160.1"/>
    </source>
</evidence>
<gene>
    <name evidence="1" type="ORF">A3D09_01410</name>
</gene>
<organism evidence="1 2">
    <name type="scientific">Candidatus Collierbacteria bacterium RIFCSPHIGHO2_02_FULL_49_10</name>
    <dbReference type="NCBI Taxonomy" id="1817723"/>
    <lineage>
        <taxon>Bacteria</taxon>
        <taxon>Candidatus Collieribacteriota</taxon>
    </lineage>
</organism>
<comment type="caution">
    <text evidence="1">The sequence shown here is derived from an EMBL/GenBank/DDBJ whole genome shotgun (WGS) entry which is preliminary data.</text>
</comment>
<dbReference type="AlphaFoldDB" id="A0A1F5EUW7"/>
<dbReference type="EMBL" id="MFAH01000033">
    <property type="protein sequence ID" value="OGD71160.1"/>
    <property type="molecule type" value="Genomic_DNA"/>
</dbReference>
<dbReference type="Proteomes" id="UP000177390">
    <property type="component" value="Unassembled WGS sequence"/>
</dbReference>
<protein>
    <submittedName>
        <fullName evidence="1">Uncharacterized protein</fullName>
    </submittedName>
</protein>
<sequence length="69" mass="7677">MANIANDKLAIPLDLEATSTYSLAPCAKPVFRNPKLFGIGGRLVQVRMDLVERDRKEIHGVAIQEKTKK</sequence>
<evidence type="ECO:0000313" key="2">
    <source>
        <dbReference type="Proteomes" id="UP000177390"/>
    </source>
</evidence>
<reference evidence="1 2" key="1">
    <citation type="journal article" date="2016" name="Nat. Commun.">
        <title>Thousands of microbial genomes shed light on interconnected biogeochemical processes in an aquifer system.</title>
        <authorList>
            <person name="Anantharaman K."/>
            <person name="Brown C.T."/>
            <person name="Hug L.A."/>
            <person name="Sharon I."/>
            <person name="Castelle C.J."/>
            <person name="Probst A.J."/>
            <person name="Thomas B.C."/>
            <person name="Singh A."/>
            <person name="Wilkins M.J."/>
            <person name="Karaoz U."/>
            <person name="Brodie E.L."/>
            <person name="Williams K.H."/>
            <person name="Hubbard S.S."/>
            <person name="Banfield J.F."/>
        </authorList>
    </citation>
    <scope>NUCLEOTIDE SEQUENCE [LARGE SCALE GENOMIC DNA]</scope>
</reference>